<sequence>MNCPIAWEYRLLLVKKKMQRSGLWNAVSILKMDIIADACGIWYGEEAKQEMVLVFVC</sequence>
<gene>
    <name evidence="1" type="ORF">PVOR_18984</name>
</gene>
<proteinExistence type="predicted"/>
<protein>
    <submittedName>
        <fullName evidence="1">Uncharacterized protein</fullName>
    </submittedName>
</protein>
<name>A0A2R9SSZ3_9BACL</name>
<accession>A0A2R9SSZ3</accession>
<dbReference type="EMBL" id="ADHJ01000031">
    <property type="protein sequence ID" value="EFU40500.1"/>
    <property type="molecule type" value="Genomic_DNA"/>
</dbReference>
<evidence type="ECO:0000313" key="2">
    <source>
        <dbReference type="Proteomes" id="UP000003094"/>
    </source>
</evidence>
<dbReference type="Proteomes" id="UP000003094">
    <property type="component" value="Unassembled WGS sequence"/>
</dbReference>
<keyword evidence="2" id="KW-1185">Reference proteome</keyword>
<comment type="caution">
    <text evidence="1">The sequence shown here is derived from an EMBL/GenBank/DDBJ whole genome shotgun (WGS) entry which is preliminary data.</text>
</comment>
<dbReference type="AlphaFoldDB" id="A0A2R9SSZ3"/>
<evidence type="ECO:0000313" key="1">
    <source>
        <dbReference type="EMBL" id="EFU40500.1"/>
    </source>
</evidence>
<dbReference type="KEGG" id="pvo:PVOR_18984"/>
<organism evidence="1 2">
    <name type="scientific">Paenibacillus vortex V453</name>
    <dbReference type="NCBI Taxonomy" id="715225"/>
    <lineage>
        <taxon>Bacteria</taxon>
        <taxon>Bacillati</taxon>
        <taxon>Bacillota</taxon>
        <taxon>Bacilli</taxon>
        <taxon>Bacillales</taxon>
        <taxon>Paenibacillaceae</taxon>
        <taxon>Paenibacillus</taxon>
    </lineage>
</organism>
<reference evidence="1 2" key="1">
    <citation type="journal article" date="2010" name="BMC Genomics">
        <title>Genome sequence of the pattern forming Paenibacillus vortex bacterium reveals potential for thriving in complex environments.</title>
        <authorList>
            <person name="Sirota-Madi A."/>
            <person name="Olender T."/>
            <person name="Helman Y."/>
            <person name="Ingham C."/>
            <person name="Brainis I."/>
            <person name="Roth D."/>
            <person name="Hagi E."/>
            <person name="Brodsky L."/>
            <person name="Leshkowitz D."/>
            <person name="Galatenko V."/>
            <person name="Nikolaev V."/>
            <person name="Mugasimangalam R.C."/>
            <person name="Bransburg-Zabary S."/>
            <person name="Gutnick D.L."/>
            <person name="Lancet D."/>
            <person name="Ben-Jacob E."/>
        </authorList>
    </citation>
    <scope>NUCLEOTIDE SEQUENCE [LARGE SCALE GENOMIC DNA]</scope>
    <source>
        <strain evidence="1 2">V453</strain>
    </source>
</reference>